<dbReference type="InterPro" id="IPR018383">
    <property type="entry name" value="UPF0324_pro"/>
</dbReference>
<evidence type="ECO:0000256" key="2">
    <source>
        <dbReference type="ARBA" id="ARBA00007977"/>
    </source>
</evidence>
<feature type="transmembrane region" description="Helical" evidence="7">
    <location>
        <begin position="221"/>
        <end position="242"/>
    </location>
</feature>
<evidence type="ECO:0000256" key="5">
    <source>
        <dbReference type="ARBA" id="ARBA00022989"/>
    </source>
</evidence>
<evidence type="ECO:0000256" key="7">
    <source>
        <dbReference type="SAM" id="Phobius"/>
    </source>
</evidence>
<feature type="transmembrane region" description="Helical" evidence="7">
    <location>
        <begin position="192"/>
        <end position="215"/>
    </location>
</feature>
<dbReference type="EMBL" id="CAJHOE010000004">
    <property type="protein sequence ID" value="CAD7288677.1"/>
    <property type="molecule type" value="Genomic_DNA"/>
</dbReference>
<reference evidence="8 9" key="1">
    <citation type="submission" date="2020-11" db="EMBL/GenBank/DDBJ databases">
        <authorList>
            <person name="Peeters C."/>
        </authorList>
    </citation>
    <scope>NUCLEOTIDE SEQUENCE [LARGE SCALE GENOMIC DNA]</scope>
    <source>
        <strain evidence="8 9">LMG 8286</strain>
    </source>
</reference>
<comment type="similarity">
    <text evidence="2">Belongs to the UPF0324 family.</text>
</comment>
<evidence type="ECO:0000256" key="6">
    <source>
        <dbReference type="ARBA" id="ARBA00023136"/>
    </source>
</evidence>
<evidence type="ECO:0000313" key="9">
    <source>
        <dbReference type="Proteomes" id="UP000789359"/>
    </source>
</evidence>
<comment type="subcellular location">
    <subcellularLocation>
        <location evidence="1">Cell membrane</location>
        <topology evidence="1">Multi-pass membrane protein</topology>
    </subcellularLocation>
</comment>
<evidence type="ECO:0000256" key="3">
    <source>
        <dbReference type="ARBA" id="ARBA00022475"/>
    </source>
</evidence>
<accession>A0ABM8Q6X1</accession>
<gene>
    <name evidence="8" type="ORF">LMG8286_01445</name>
</gene>
<feature type="transmembrane region" description="Helical" evidence="7">
    <location>
        <begin position="101"/>
        <end position="122"/>
    </location>
</feature>
<feature type="transmembrane region" description="Helical" evidence="7">
    <location>
        <begin position="38"/>
        <end position="57"/>
    </location>
</feature>
<keyword evidence="9" id="KW-1185">Reference proteome</keyword>
<protein>
    <recommendedName>
        <fullName evidence="10">Sulfate exporter family transporter</fullName>
    </recommendedName>
</protein>
<feature type="transmembrane region" description="Helical" evidence="7">
    <location>
        <begin position="159"/>
        <end position="180"/>
    </location>
</feature>
<dbReference type="Pfam" id="PF03601">
    <property type="entry name" value="Cons_hypoth698"/>
    <property type="match status" value="1"/>
</dbReference>
<evidence type="ECO:0000256" key="1">
    <source>
        <dbReference type="ARBA" id="ARBA00004651"/>
    </source>
</evidence>
<evidence type="ECO:0000256" key="4">
    <source>
        <dbReference type="ARBA" id="ARBA00022692"/>
    </source>
</evidence>
<organism evidence="8 9">
    <name type="scientific">Campylobacter suis</name>
    <dbReference type="NCBI Taxonomy" id="2790657"/>
    <lineage>
        <taxon>Bacteria</taxon>
        <taxon>Pseudomonadati</taxon>
        <taxon>Campylobacterota</taxon>
        <taxon>Epsilonproteobacteria</taxon>
        <taxon>Campylobacterales</taxon>
        <taxon>Campylobacteraceae</taxon>
        <taxon>Campylobacter</taxon>
    </lineage>
</organism>
<feature type="transmembrane region" description="Helical" evidence="7">
    <location>
        <begin position="278"/>
        <end position="299"/>
    </location>
</feature>
<dbReference type="PANTHER" id="PTHR30106:SF2">
    <property type="entry name" value="UPF0324 INNER MEMBRANE PROTEIN YEIH"/>
    <property type="match status" value="1"/>
</dbReference>
<keyword evidence="6 7" id="KW-0472">Membrane</keyword>
<name>A0ABM8Q6X1_9BACT</name>
<dbReference type="RefSeq" id="WP_230057189.1">
    <property type="nucleotide sequence ID" value="NZ_CAJHOE010000004.1"/>
</dbReference>
<keyword evidence="5 7" id="KW-1133">Transmembrane helix</keyword>
<evidence type="ECO:0000313" key="8">
    <source>
        <dbReference type="EMBL" id="CAD7288677.1"/>
    </source>
</evidence>
<sequence>MIGQSLKHFFTHKFAWFCLIFLVSFSLLLSLFPPFSTLYISPLIISVILGMMIANLLPHQAHLLKESGVLTISTKQILRLGIILFGFRINFQNITELGSNALILAFLVVFSTFFIALFVGKFLGLSKSLSALIGSGSAICGAAAVMAGSSTIKSNEQEIATAICTVVLFGTTFMFVYPIIFRLNLLDFNDVFMGVFTGASLHEVAHVIAAGAAISDEAKQSAVIVKMLRVLMLVPFLILLSGIFKQTSGEKKSVFPFFALYFFIVACINSLLNLPEILLTVLNWLCVFLLCMAMCALGFHPKQKCL</sequence>
<dbReference type="PANTHER" id="PTHR30106">
    <property type="entry name" value="INNER MEMBRANE PROTEIN YEIH-RELATED"/>
    <property type="match status" value="1"/>
</dbReference>
<keyword evidence="4 7" id="KW-0812">Transmembrane</keyword>
<keyword evidence="3" id="KW-1003">Cell membrane</keyword>
<feature type="transmembrane region" description="Helical" evidence="7">
    <location>
        <begin position="14"/>
        <end position="32"/>
    </location>
</feature>
<proteinExistence type="inferred from homology"/>
<feature type="transmembrane region" description="Helical" evidence="7">
    <location>
        <begin position="129"/>
        <end position="147"/>
    </location>
</feature>
<evidence type="ECO:0008006" key="10">
    <source>
        <dbReference type="Google" id="ProtNLM"/>
    </source>
</evidence>
<feature type="transmembrane region" description="Helical" evidence="7">
    <location>
        <begin position="254"/>
        <end position="272"/>
    </location>
</feature>
<dbReference type="Proteomes" id="UP000789359">
    <property type="component" value="Unassembled WGS sequence"/>
</dbReference>
<comment type="caution">
    <text evidence="8">The sequence shown here is derived from an EMBL/GenBank/DDBJ whole genome shotgun (WGS) entry which is preliminary data.</text>
</comment>